<dbReference type="AlphaFoldDB" id="H8KRE2"/>
<dbReference type="HOGENOM" id="CLU_2106747_0_0_10"/>
<evidence type="ECO:0000313" key="2">
    <source>
        <dbReference type="Proteomes" id="UP000007590"/>
    </source>
</evidence>
<name>H8KRE2_SOLCM</name>
<sequence>MLKLYNYLDEVILTQKITQQAHPPLQYSLSELMELLEIEQPNELLEPLKRAINVCVSLHISVEDNFKKVYKYVDGEMKPDWELSPLAGYLLMINCDPSNPIIAKAQLLFILQKKI</sequence>
<dbReference type="RefSeq" id="WP_014680694.1">
    <property type="nucleotide sequence ID" value="NC_017770.1"/>
</dbReference>
<protein>
    <submittedName>
        <fullName evidence="1">Uncharacterized protein</fullName>
    </submittedName>
</protein>
<keyword evidence="2" id="KW-1185">Reference proteome</keyword>
<organism evidence="1 2">
    <name type="scientific">Solitalea canadensis (strain ATCC 29591 / DSM 3403 / JCM 21819 / LMG 8368 / NBRC 15130 / NCIMB 12057 / USAM 9D)</name>
    <name type="common">Flexibacter canadensis</name>
    <dbReference type="NCBI Taxonomy" id="929556"/>
    <lineage>
        <taxon>Bacteria</taxon>
        <taxon>Pseudomonadati</taxon>
        <taxon>Bacteroidota</taxon>
        <taxon>Sphingobacteriia</taxon>
        <taxon>Sphingobacteriales</taxon>
        <taxon>Sphingobacteriaceae</taxon>
        <taxon>Solitalea</taxon>
    </lineage>
</organism>
<evidence type="ECO:0000313" key="1">
    <source>
        <dbReference type="EMBL" id="AFD07467.1"/>
    </source>
</evidence>
<accession>H8KRE2</accession>
<dbReference type="EMBL" id="CP003349">
    <property type="protein sequence ID" value="AFD07467.1"/>
    <property type="molecule type" value="Genomic_DNA"/>
</dbReference>
<dbReference type="OrthoDB" id="1256452at2"/>
<dbReference type="KEGG" id="scn:Solca_2426"/>
<gene>
    <name evidence="1" type="ordered locus">Solca_2426</name>
</gene>
<dbReference type="Proteomes" id="UP000007590">
    <property type="component" value="Chromosome"/>
</dbReference>
<proteinExistence type="predicted"/>
<reference evidence="1" key="1">
    <citation type="submission" date="2012-02" db="EMBL/GenBank/DDBJ databases">
        <title>The complete genome of Solitalea canadensis DSM 3403.</title>
        <authorList>
            <consortium name="US DOE Joint Genome Institute (JGI-PGF)"/>
            <person name="Lucas S."/>
            <person name="Copeland A."/>
            <person name="Lapidus A."/>
            <person name="Glavina del Rio T."/>
            <person name="Dalin E."/>
            <person name="Tice H."/>
            <person name="Bruce D."/>
            <person name="Goodwin L."/>
            <person name="Pitluck S."/>
            <person name="Peters L."/>
            <person name="Ovchinnikova G."/>
            <person name="Lu M."/>
            <person name="Kyrpides N."/>
            <person name="Mavromatis K."/>
            <person name="Ivanova N."/>
            <person name="Brettin T."/>
            <person name="Detter J.C."/>
            <person name="Han C."/>
            <person name="Larimer F."/>
            <person name="Land M."/>
            <person name="Hauser L."/>
            <person name="Markowitz V."/>
            <person name="Cheng J.-F."/>
            <person name="Hugenholtz P."/>
            <person name="Woyke T."/>
            <person name="Wu D."/>
            <person name="Spring S."/>
            <person name="Schroeder M."/>
            <person name="Kopitz M."/>
            <person name="Brambilla E."/>
            <person name="Klenk H.-P."/>
            <person name="Eisen J.A."/>
        </authorList>
    </citation>
    <scope>NUCLEOTIDE SEQUENCE</scope>
    <source>
        <strain evidence="1">DSM 3403</strain>
    </source>
</reference>
<dbReference type="STRING" id="929556.Solca_2426"/>